<comment type="caution">
    <text evidence="2">The sequence shown here is derived from an EMBL/GenBank/DDBJ whole genome shotgun (WGS) entry which is preliminary data.</text>
</comment>
<reference evidence="2" key="1">
    <citation type="submission" date="2021-03" db="EMBL/GenBank/DDBJ databases">
        <title>Draft genome sequence of rust myrtle Austropuccinia psidii MF-1, a brazilian biotype.</title>
        <authorList>
            <person name="Quecine M.C."/>
            <person name="Pachon D.M.R."/>
            <person name="Bonatelli M.L."/>
            <person name="Correr F.H."/>
            <person name="Franceschini L.M."/>
            <person name="Leite T.F."/>
            <person name="Margarido G.R.A."/>
            <person name="Almeida C.A."/>
            <person name="Ferrarezi J.A."/>
            <person name="Labate C.A."/>
        </authorList>
    </citation>
    <scope>NUCLEOTIDE SEQUENCE</scope>
    <source>
        <strain evidence="2">MF-1</strain>
    </source>
</reference>
<feature type="compositionally biased region" description="Polar residues" evidence="1">
    <location>
        <begin position="1"/>
        <end position="10"/>
    </location>
</feature>
<evidence type="ECO:0000313" key="3">
    <source>
        <dbReference type="Proteomes" id="UP000765509"/>
    </source>
</evidence>
<organism evidence="2 3">
    <name type="scientific">Austropuccinia psidii MF-1</name>
    <dbReference type="NCBI Taxonomy" id="1389203"/>
    <lineage>
        <taxon>Eukaryota</taxon>
        <taxon>Fungi</taxon>
        <taxon>Dikarya</taxon>
        <taxon>Basidiomycota</taxon>
        <taxon>Pucciniomycotina</taxon>
        <taxon>Pucciniomycetes</taxon>
        <taxon>Pucciniales</taxon>
        <taxon>Sphaerophragmiaceae</taxon>
        <taxon>Austropuccinia</taxon>
    </lineage>
</organism>
<protein>
    <submittedName>
        <fullName evidence="2">Uncharacterized protein</fullName>
    </submittedName>
</protein>
<feature type="compositionally biased region" description="Basic and acidic residues" evidence="1">
    <location>
        <begin position="189"/>
        <end position="199"/>
    </location>
</feature>
<keyword evidence="3" id="KW-1185">Reference proteome</keyword>
<feature type="region of interest" description="Disordered" evidence="1">
    <location>
        <begin position="101"/>
        <end position="144"/>
    </location>
</feature>
<evidence type="ECO:0000256" key="1">
    <source>
        <dbReference type="SAM" id="MobiDB-lite"/>
    </source>
</evidence>
<gene>
    <name evidence="2" type="ORF">O181_050251</name>
</gene>
<accession>A0A9Q3HM68</accession>
<sequence length="247" mass="28185">MPPNTTNTQMHVLEGPGSTQKISSKAIPQSKFSREFLLNPGWNPVESQEPLGQSQQPPLNIPSGSQAHILHLKARQSNHRSKLKILYASLPLVHEEKVTGCHHPYASKPRMGHARPSREKIMDDEDENMSQTQSETNGEPRRENFTMHEEGTWENSEFTHPQIPISQSMLDQSKMRKQRNQSPKAHNVSKHESQKEQQRRLKAEILENFHGMRSAVNYHCLFLLKVRDKHFSSLPAPPSTEESVIAI</sequence>
<feature type="region of interest" description="Disordered" evidence="1">
    <location>
        <begin position="170"/>
        <end position="199"/>
    </location>
</feature>
<dbReference type="EMBL" id="AVOT02021621">
    <property type="protein sequence ID" value="MBW0510536.1"/>
    <property type="molecule type" value="Genomic_DNA"/>
</dbReference>
<dbReference type="AlphaFoldDB" id="A0A9Q3HM68"/>
<name>A0A9Q3HM68_9BASI</name>
<evidence type="ECO:0000313" key="2">
    <source>
        <dbReference type="EMBL" id="MBW0510536.1"/>
    </source>
</evidence>
<feature type="compositionally biased region" description="Polar residues" evidence="1">
    <location>
        <begin position="17"/>
        <end position="26"/>
    </location>
</feature>
<dbReference type="Proteomes" id="UP000765509">
    <property type="component" value="Unassembled WGS sequence"/>
</dbReference>
<proteinExistence type="predicted"/>
<feature type="region of interest" description="Disordered" evidence="1">
    <location>
        <begin position="1"/>
        <end position="26"/>
    </location>
</feature>